<organism evidence="9 10">
    <name type="scientific">Talaromyces islandicus</name>
    <name type="common">Penicillium islandicum</name>
    <dbReference type="NCBI Taxonomy" id="28573"/>
    <lineage>
        <taxon>Eukaryota</taxon>
        <taxon>Fungi</taxon>
        <taxon>Dikarya</taxon>
        <taxon>Ascomycota</taxon>
        <taxon>Pezizomycotina</taxon>
        <taxon>Eurotiomycetes</taxon>
        <taxon>Eurotiomycetidae</taxon>
        <taxon>Eurotiales</taxon>
        <taxon>Trichocomaceae</taxon>
        <taxon>Talaromyces</taxon>
        <taxon>Talaromyces sect. Islandici</taxon>
    </lineage>
</organism>
<dbReference type="PANTHER" id="PTHR23504">
    <property type="entry name" value="MAJOR FACILITATOR SUPERFAMILY DOMAIN-CONTAINING PROTEIN 10"/>
    <property type="match status" value="1"/>
</dbReference>
<dbReference type="OrthoDB" id="419616at2759"/>
<dbReference type="CDD" id="cd17330">
    <property type="entry name" value="MFS_SLC46_TetA_like"/>
    <property type="match status" value="1"/>
</dbReference>
<feature type="transmembrane region" description="Helical" evidence="7">
    <location>
        <begin position="114"/>
        <end position="133"/>
    </location>
</feature>
<evidence type="ECO:0000259" key="8">
    <source>
        <dbReference type="PROSITE" id="PS50850"/>
    </source>
</evidence>
<evidence type="ECO:0000256" key="6">
    <source>
        <dbReference type="SAM" id="MobiDB-lite"/>
    </source>
</evidence>
<reference evidence="9 10" key="1">
    <citation type="submission" date="2015-04" db="EMBL/GenBank/DDBJ databases">
        <authorList>
            <person name="Syromyatnikov M.Y."/>
            <person name="Popov V.N."/>
        </authorList>
    </citation>
    <scope>NUCLEOTIDE SEQUENCE [LARGE SCALE GENOMIC DNA]</scope>
    <source>
        <strain evidence="9">WF-38-12</strain>
    </source>
</reference>
<dbReference type="Gene3D" id="1.20.1250.20">
    <property type="entry name" value="MFS general substrate transporter like domains"/>
    <property type="match status" value="1"/>
</dbReference>
<evidence type="ECO:0000256" key="3">
    <source>
        <dbReference type="ARBA" id="ARBA00022692"/>
    </source>
</evidence>
<dbReference type="Pfam" id="PF07690">
    <property type="entry name" value="MFS_1"/>
    <property type="match status" value="1"/>
</dbReference>
<dbReference type="InterPro" id="IPR001958">
    <property type="entry name" value="Tet-R_TetA/multi-R_MdtG-like"/>
</dbReference>
<keyword evidence="5 7" id="KW-0472">Membrane</keyword>
<dbReference type="AlphaFoldDB" id="A0A0U1LMD1"/>
<feature type="transmembrane region" description="Helical" evidence="7">
    <location>
        <begin position="436"/>
        <end position="454"/>
    </location>
</feature>
<keyword evidence="3 7" id="KW-0812">Transmembrane</keyword>
<feature type="transmembrane region" description="Helical" evidence="7">
    <location>
        <begin position="80"/>
        <end position="102"/>
    </location>
</feature>
<dbReference type="OMA" id="IWQMILF"/>
<sequence>MSVGQRNTADETTPLIPTAEQDNNSTAPSRDDTNIDKPLPVGQIMLLCFARIVEPIAFFSIFPFINQMIEECGDVAETDVGFYSGLIESIFSLTQMMLMIPWGRASDRFGRKPVLVISLAGMSVSCALFGTSQKIWQMILFRCIAGIFSGTIVTVRASISENSTPKTQARAFSYFAFSNNLGIFMGPLMGGALSRPADQYPSVFGNIQFFKDYPYALPTFVTGSIGATACIVSAFFIKETLRTKVKGSNEISKPMKTSELLNSPGVSWVLFLYTYTMLLALGYTAVMPVFYFTSISLGGYGFSEFQISVFIGIGGLSQAIWLLFVFPSLQRRIGTGGIMRLCSSVWPFWFFLTAGANALLRLGWSTVFWVYAPAILVVGSGVAMAFTACQLAINDISPSPETLGTLNALSLTFQSGIRTAAPALFASLFATGVKHQIFAGYLAWVILVVLAAGLRISMRWLPAKAEGKPEPENEDEETGP</sequence>
<evidence type="ECO:0000256" key="1">
    <source>
        <dbReference type="ARBA" id="ARBA00004141"/>
    </source>
</evidence>
<feature type="transmembrane region" description="Helical" evidence="7">
    <location>
        <begin position="171"/>
        <end position="193"/>
    </location>
</feature>
<dbReference type="PRINTS" id="PR01035">
    <property type="entry name" value="TCRTETA"/>
</dbReference>
<evidence type="ECO:0000313" key="10">
    <source>
        <dbReference type="Proteomes" id="UP000054383"/>
    </source>
</evidence>
<proteinExistence type="predicted"/>
<protein>
    <submittedName>
        <fullName evidence="9">Putative peptide/nitrate transporter At3g43790</fullName>
    </submittedName>
</protein>
<accession>A0A0U1LMD1</accession>
<dbReference type="SUPFAM" id="SSF103473">
    <property type="entry name" value="MFS general substrate transporter"/>
    <property type="match status" value="1"/>
</dbReference>
<evidence type="ECO:0000313" key="9">
    <source>
        <dbReference type="EMBL" id="CRG84210.1"/>
    </source>
</evidence>
<feature type="compositionally biased region" description="Polar residues" evidence="6">
    <location>
        <begin position="1"/>
        <end position="11"/>
    </location>
</feature>
<evidence type="ECO:0000256" key="7">
    <source>
        <dbReference type="SAM" id="Phobius"/>
    </source>
</evidence>
<dbReference type="PROSITE" id="PS50850">
    <property type="entry name" value="MFS"/>
    <property type="match status" value="1"/>
</dbReference>
<dbReference type="Proteomes" id="UP000054383">
    <property type="component" value="Unassembled WGS sequence"/>
</dbReference>
<keyword evidence="10" id="KW-1185">Reference proteome</keyword>
<name>A0A0U1LMD1_TALIS</name>
<dbReference type="GO" id="GO:0016020">
    <property type="term" value="C:membrane"/>
    <property type="evidence" value="ECO:0007669"/>
    <property type="project" value="UniProtKB-SubCell"/>
</dbReference>
<feature type="transmembrane region" description="Helical" evidence="7">
    <location>
        <begin position="338"/>
        <end position="362"/>
    </location>
</feature>
<gene>
    <name evidence="9" type="ORF">PISL3812_01527</name>
</gene>
<feature type="transmembrane region" description="Helical" evidence="7">
    <location>
        <begin position="139"/>
        <end position="159"/>
    </location>
</feature>
<dbReference type="PANTHER" id="PTHR23504:SF3">
    <property type="entry name" value="MAJOR FACILITATOR SUPERFAMILY (MFS) PROFILE DOMAIN-CONTAINING PROTEIN"/>
    <property type="match status" value="1"/>
</dbReference>
<evidence type="ECO:0000256" key="5">
    <source>
        <dbReference type="ARBA" id="ARBA00023136"/>
    </source>
</evidence>
<feature type="domain" description="Major facilitator superfamily (MFS) profile" evidence="8">
    <location>
        <begin position="43"/>
        <end position="465"/>
    </location>
</feature>
<comment type="subcellular location">
    <subcellularLocation>
        <location evidence="1">Membrane</location>
        <topology evidence="1">Multi-pass membrane protein</topology>
    </subcellularLocation>
</comment>
<dbReference type="InterPro" id="IPR011701">
    <property type="entry name" value="MFS"/>
</dbReference>
<keyword evidence="4 7" id="KW-1133">Transmembrane helix</keyword>
<feature type="transmembrane region" description="Helical" evidence="7">
    <location>
        <begin position="44"/>
        <end position="65"/>
    </location>
</feature>
<feature type="transmembrane region" description="Helical" evidence="7">
    <location>
        <begin position="213"/>
        <end position="237"/>
    </location>
</feature>
<evidence type="ECO:0000256" key="4">
    <source>
        <dbReference type="ARBA" id="ARBA00022989"/>
    </source>
</evidence>
<feature type="region of interest" description="Disordered" evidence="6">
    <location>
        <begin position="1"/>
        <end position="35"/>
    </location>
</feature>
<dbReference type="InterPro" id="IPR020846">
    <property type="entry name" value="MFS_dom"/>
</dbReference>
<feature type="transmembrane region" description="Helical" evidence="7">
    <location>
        <begin position="368"/>
        <end position="393"/>
    </location>
</feature>
<keyword evidence="2" id="KW-0813">Transport</keyword>
<feature type="transmembrane region" description="Helical" evidence="7">
    <location>
        <begin position="265"/>
        <end position="293"/>
    </location>
</feature>
<feature type="transmembrane region" description="Helical" evidence="7">
    <location>
        <begin position="305"/>
        <end position="326"/>
    </location>
</feature>
<dbReference type="EMBL" id="CVMT01000001">
    <property type="protein sequence ID" value="CRG84210.1"/>
    <property type="molecule type" value="Genomic_DNA"/>
</dbReference>
<dbReference type="InterPro" id="IPR036259">
    <property type="entry name" value="MFS_trans_sf"/>
</dbReference>
<evidence type="ECO:0000256" key="2">
    <source>
        <dbReference type="ARBA" id="ARBA00022448"/>
    </source>
</evidence>
<dbReference type="GO" id="GO:0022857">
    <property type="term" value="F:transmembrane transporter activity"/>
    <property type="evidence" value="ECO:0007669"/>
    <property type="project" value="InterPro"/>
</dbReference>